<keyword evidence="2 6" id="KW-0699">rRNA-binding</keyword>
<evidence type="ECO:0000256" key="1">
    <source>
        <dbReference type="ARBA" id="ARBA00006700"/>
    </source>
</evidence>
<dbReference type="HOGENOM" id="CLU_037562_3_2_5"/>
<dbReference type="Pfam" id="PF00276">
    <property type="entry name" value="Ribosomal_L23"/>
    <property type="match status" value="1"/>
</dbReference>
<sequence length="96" mass="10807">MRVDQLYDVLISPIFSEKATLGAESRKYIFKVLEQANKAKISMAIEKIFNVKVEKVNIIKVPAKKRVFKQIKGVKSGFKKAVVTLQTGYSLDLMAS</sequence>
<dbReference type="Proteomes" id="UP000006639">
    <property type="component" value="Chromosome"/>
</dbReference>
<dbReference type="STRING" id="696127.midi_00025"/>
<evidence type="ECO:0000313" key="9">
    <source>
        <dbReference type="Proteomes" id="UP000006639"/>
    </source>
</evidence>
<dbReference type="EMBL" id="CP002130">
    <property type="protein sequence ID" value="AEI88351.1"/>
    <property type="molecule type" value="Genomic_DNA"/>
</dbReference>
<dbReference type="GO" id="GO:0003735">
    <property type="term" value="F:structural constituent of ribosome"/>
    <property type="evidence" value="ECO:0007669"/>
    <property type="project" value="InterPro"/>
</dbReference>
<protein>
    <recommendedName>
        <fullName evidence="6">Large ribosomal subunit protein uL23</fullName>
    </recommendedName>
</protein>
<dbReference type="NCBIfam" id="NF004363">
    <property type="entry name" value="PRK05738.2-4"/>
    <property type="match status" value="1"/>
</dbReference>
<gene>
    <name evidence="6 8" type="primary">rplW</name>
    <name evidence="8" type="ordered locus">midi_00025</name>
</gene>
<dbReference type="SUPFAM" id="SSF54189">
    <property type="entry name" value="Ribosomal proteins S24e, L23 and L15e"/>
    <property type="match status" value="1"/>
</dbReference>
<comment type="similarity">
    <text evidence="1 6 7">Belongs to the universal ribosomal protein uL23 family.</text>
</comment>
<dbReference type="Gene3D" id="3.30.70.330">
    <property type="match status" value="1"/>
</dbReference>
<dbReference type="InterPro" id="IPR001014">
    <property type="entry name" value="Ribosomal_uL23_CS"/>
</dbReference>
<dbReference type="GO" id="GO:0019843">
    <property type="term" value="F:rRNA binding"/>
    <property type="evidence" value="ECO:0007669"/>
    <property type="project" value="UniProtKB-UniRule"/>
</dbReference>
<dbReference type="KEGG" id="mmn:midi_00025"/>
<keyword evidence="4 6" id="KW-0689">Ribosomal protein</keyword>
<keyword evidence="9" id="KW-1185">Reference proteome</keyword>
<dbReference type="PANTHER" id="PTHR11620">
    <property type="entry name" value="60S RIBOSOMAL PROTEIN L23A"/>
    <property type="match status" value="1"/>
</dbReference>
<accession>F7XUK2</accession>
<dbReference type="RefSeq" id="WP_013950569.1">
    <property type="nucleotide sequence ID" value="NC_015722.1"/>
</dbReference>
<evidence type="ECO:0000256" key="5">
    <source>
        <dbReference type="ARBA" id="ARBA00023274"/>
    </source>
</evidence>
<comment type="subunit">
    <text evidence="6">Part of the 50S ribosomal subunit. Contacts protein L29, and trigger factor when it is bound to the ribosome.</text>
</comment>
<dbReference type="InterPro" id="IPR012677">
    <property type="entry name" value="Nucleotide-bd_a/b_plait_sf"/>
</dbReference>
<dbReference type="HAMAP" id="MF_01369_B">
    <property type="entry name" value="Ribosomal_uL23_B"/>
    <property type="match status" value="1"/>
</dbReference>
<proteinExistence type="inferred from homology"/>
<organism evidence="8 9">
    <name type="scientific">Midichloria mitochondrii (strain IricVA)</name>
    <dbReference type="NCBI Taxonomy" id="696127"/>
    <lineage>
        <taxon>Bacteria</taxon>
        <taxon>Pseudomonadati</taxon>
        <taxon>Pseudomonadota</taxon>
        <taxon>Alphaproteobacteria</taxon>
        <taxon>Rickettsiales</taxon>
        <taxon>Candidatus Midichloriaceae</taxon>
        <taxon>Candidatus Midichloria</taxon>
    </lineage>
</organism>
<evidence type="ECO:0000256" key="7">
    <source>
        <dbReference type="RuleBase" id="RU003934"/>
    </source>
</evidence>
<dbReference type="InterPro" id="IPR012678">
    <property type="entry name" value="Ribosomal_uL23/eL15/eS24_sf"/>
</dbReference>
<dbReference type="OrthoDB" id="9793353at2"/>
<evidence type="ECO:0000256" key="4">
    <source>
        <dbReference type="ARBA" id="ARBA00022980"/>
    </source>
</evidence>
<comment type="function">
    <text evidence="6">One of the early assembly proteins it binds 23S rRNA. One of the proteins that surrounds the polypeptide exit tunnel on the outside of the ribosome. Forms the main docking site for trigger factor binding to the ribosome.</text>
</comment>
<evidence type="ECO:0000313" key="8">
    <source>
        <dbReference type="EMBL" id="AEI88351.1"/>
    </source>
</evidence>
<keyword evidence="3 6" id="KW-0694">RNA-binding</keyword>
<reference evidence="8 9" key="1">
    <citation type="journal article" date="2011" name="Mol. Biol. Evol.">
        <title>Phylogenomic evidence for the presence of a flagellum and cbb3 oxidase in the free-living mitochondrial ancestor.</title>
        <authorList>
            <person name="Sassera D."/>
            <person name="Lo N."/>
            <person name="Epis S."/>
            <person name="D'Auria G."/>
            <person name="Montagna M."/>
            <person name="Comandatore F."/>
            <person name="Horner D."/>
            <person name="Pereto J."/>
            <person name="Luciano A.M."/>
            <person name="Franciosi F."/>
            <person name="Ferri E."/>
            <person name="Crotti E."/>
            <person name="Bazzocchi C."/>
            <person name="Daffonchio D."/>
            <person name="Sacchi L."/>
            <person name="Moya A."/>
            <person name="Latorre A."/>
            <person name="Bandi C."/>
        </authorList>
    </citation>
    <scope>NUCLEOTIDE SEQUENCE [LARGE SCALE GENOMIC DNA]</scope>
    <source>
        <strain evidence="8 9">IricVA</strain>
    </source>
</reference>
<name>F7XUK2_MIDMI</name>
<dbReference type="GO" id="GO:0005840">
    <property type="term" value="C:ribosome"/>
    <property type="evidence" value="ECO:0007669"/>
    <property type="project" value="UniProtKB-KW"/>
</dbReference>
<dbReference type="PROSITE" id="PS00050">
    <property type="entry name" value="RIBOSOMAL_L23"/>
    <property type="match status" value="1"/>
</dbReference>
<dbReference type="GO" id="GO:0006412">
    <property type="term" value="P:translation"/>
    <property type="evidence" value="ECO:0007669"/>
    <property type="project" value="UniProtKB-UniRule"/>
</dbReference>
<dbReference type="GO" id="GO:1990904">
    <property type="term" value="C:ribonucleoprotein complex"/>
    <property type="evidence" value="ECO:0007669"/>
    <property type="project" value="UniProtKB-KW"/>
</dbReference>
<evidence type="ECO:0000256" key="2">
    <source>
        <dbReference type="ARBA" id="ARBA00022730"/>
    </source>
</evidence>
<dbReference type="InterPro" id="IPR013025">
    <property type="entry name" value="Ribosomal_uL23-like"/>
</dbReference>
<keyword evidence="5 6" id="KW-0687">Ribonucleoprotein</keyword>
<dbReference type="AlphaFoldDB" id="F7XUK2"/>
<evidence type="ECO:0000256" key="6">
    <source>
        <dbReference type="HAMAP-Rule" id="MF_01369"/>
    </source>
</evidence>
<evidence type="ECO:0000256" key="3">
    <source>
        <dbReference type="ARBA" id="ARBA00022884"/>
    </source>
</evidence>